<dbReference type="SUPFAM" id="SSF51735">
    <property type="entry name" value="NAD(P)-binding Rossmann-fold domains"/>
    <property type="match status" value="1"/>
</dbReference>
<gene>
    <name evidence="3" type="ordered locus">STHERM_c06180</name>
</gene>
<dbReference type="PANTHER" id="PTHR43249:SF1">
    <property type="entry name" value="D-GLUCOSIDE 3-DEHYDROGENASE"/>
    <property type="match status" value="1"/>
</dbReference>
<feature type="domain" description="GFO/IDH/MocA-like oxidoreductase" evidence="2">
    <location>
        <begin position="131"/>
        <end position="253"/>
    </location>
</feature>
<dbReference type="eggNOG" id="COG0673">
    <property type="taxonomic scope" value="Bacteria"/>
</dbReference>
<accession>E0RQZ9</accession>
<dbReference type="InterPro" id="IPR000683">
    <property type="entry name" value="Gfo/Idh/MocA-like_OxRdtase_N"/>
</dbReference>
<dbReference type="InterPro" id="IPR036291">
    <property type="entry name" value="NAD(P)-bd_dom_sf"/>
</dbReference>
<dbReference type="Gene3D" id="3.30.360.10">
    <property type="entry name" value="Dihydrodipicolinate Reductase, domain 2"/>
    <property type="match status" value="1"/>
</dbReference>
<dbReference type="GO" id="GO:0000166">
    <property type="term" value="F:nucleotide binding"/>
    <property type="evidence" value="ECO:0007669"/>
    <property type="project" value="InterPro"/>
</dbReference>
<dbReference type="RefSeq" id="WP_013313418.1">
    <property type="nucleotide sequence ID" value="NC_014484.1"/>
</dbReference>
<proteinExistence type="predicted"/>
<dbReference type="SUPFAM" id="SSF55347">
    <property type="entry name" value="Glyceraldehyde-3-phosphate dehydrogenase-like, C-terminal domain"/>
    <property type="match status" value="1"/>
</dbReference>
<dbReference type="PaxDb" id="665571-STHERM_c06180"/>
<feature type="domain" description="Gfo/Idh/MocA-like oxidoreductase N-terminal" evidence="1">
    <location>
        <begin position="5"/>
        <end position="118"/>
    </location>
</feature>
<dbReference type="Pfam" id="PF22725">
    <property type="entry name" value="GFO_IDH_MocA_C3"/>
    <property type="match status" value="1"/>
</dbReference>
<dbReference type="KEGG" id="sta:STHERM_c06180"/>
<reference key="1">
    <citation type="submission" date="2009-08" db="EMBL/GenBank/DDBJ databases">
        <title>The genome sequence of Spirochaeta thermophila DSM6192.</title>
        <authorList>
            <person name="Angelov A."/>
            <person name="Mientus M."/>
            <person name="Wittenberg S."/>
            <person name="Lehmann R."/>
            <person name="Liesegang H."/>
            <person name="Daniel R."/>
            <person name="Liebl W."/>
        </authorList>
    </citation>
    <scope>NUCLEOTIDE SEQUENCE</scope>
    <source>
        <strain>DSM 6192</strain>
    </source>
</reference>
<organism evidence="3 4">
    <name type="scientific">Winmispira thermophila (strain ATCC 49972 / DSM 6192 / RI 19.B1)</name>
    <name type="common">Spirochaeta thermophila</name>
    <dbReference type="NCBI Taxonomy" id="665571"/>
    <lineage>
        <taxon>Bacteria</taxon>
        <taxon>Pseudomonadati</taxon>
        <taxon>Spirochaetota</taxon>
        <taxon>Spirochaetia</taxon>
        <taxon>Winmispirales</taxon>
        <taxon>Winmispiraceae</taxon>
        <taxon>Winmispira</taxon>
    </lineage>
</organism>
<name>E0RQZ9_WINT6</name>
<evidence type="ECO:0000259" key="2">
    <source>
        <dbReference type="Pfam" id="PF22725"/>
    </source>
</evidence>
<dbReference type="AlphaFoldDB" id="E0RQZ9"/>
<reference evidence="3 4" key="2">
    <citation type="journal article" date="2010" name="J. Bacteriol.">
        <title>Genome sequence of the polysaccharide-degrading, thermophilic anaerobe Spirochaeta thermophila DSM 6192.</title>
        <authorList>
            <person name="Angelov A."/>
            <person name="Liebl S."/>
            <person name="Ballschmiter M."/>
            <person name="Bomeke M."/>
            <person name="Lehmann R."/>
            <person name="Liesegang H."/>
            <person name="Daniel R."/>
            <person name="Liebl W."/>
        </authorList>
    </citation>
    <scope>NUCLEOTIDE SEQUENCE [LARGE SCALE GENOMIC DNA]</scope>
    <source>
        <strain evidence="4">ATCC 49972 / DSM 6192 / RI 19.B1</strain>
    </source>
</reference>
<dbReference type="InterPro" id="IPR052515">
    <property type="entry name" value="Gfo/Idh/MocA_Oxidoreductase"/>
</dbReference>
<dbReference type="PANTHER" id="PTHR43249">
    <property type="entry name" value="UDP-N-ACETYL-2-AMINO-2-DEOXY-D-GLUCURONATE OXIDASE"/>
    <property type="match status" value="1"/>
</dbReference>
<evidence type="ECO:0000313" key="4">
    <source>
        <dbReference type="Proteomes" id="UP000001296"/>
    </source>
</evidence>
<sequence>MSYGIGIVGTGGIADKHALAVGQVEGAKLVAVMSRSEERAKAFAERHGCRAYTSMSEFLDDPELDIVSICTPSGYHMEPALEAIAAGKHLVVEKPLEITLERCDAIIEAAAQKGVKVMGIFQSRFYDASRVLKDAVEKGRFGRLVLGDAYVKWYRSQEYYDRGEWKGTWRFDGGGALMVQAIHAIDLLQWYMGRVKTVQAYAAILGHERIEVEDTAVAALEFENGALGVIEGSTAVYPGFLKRIEISGTAGSAVMEEEDFKAWTFAKEIPEDEEIRRRFSGATRTQGGAADPGAISLEGHVRQFQAFVDAMKEGREPPVDGYEARKAVAIILAIYESAKTGRKVKVDY</sequence>
<protein>
    <submittedName>
        <fullName evidence="3">Oxidoreductase domain-containing protein</fullName>
    </submittedName>
</protein>
<evidence type="ECO:0000259" key="1">
    <source>
        <dbReference type="Pfam" id="PF01408"/>
    </source>
</evidence>
<evidence type="ECO:0000313" key="3">
    <source>
        <dbReference type="EMBL" id="ADN01577.1"/>
    </source>
</evidence>
<dbReference type="HOGENOM" id="CLU_023194_1_0_12"/>
<dbReference type="Pfam" id="PF01408">
    <property type="entry name" value="GFO_IDH_MocA"/>
    <property type="match status" value="1"/>
</dbReference>
<dbReference type="InterPro" id="IPR055170">
    <property type="entry name" value="GFO_IDH_MocA-like_dom"/>
</dbReference>
<dbReference type="Gene3D" id="3.40.50.720">
    <property type="entry name" value="NAD(P)-binding Rossmann-like Domain"/>
    <property type="match status" value="1"/>
</dbReference>
<dbReference type="Proteomes" id="UP000001296">
    <property type="component" value="Chromosome"/>
</dbReference>
<dbReference type="EMBL" id="CP001698">
    <property type="protein sequence ID" value="ADN01577.1"/>
    <property type="molecule type" value="Genomic_DNA"/>
</dbReference>